<accession>A0A372G6V2</accession>
<dbReference type="AlphaFoldDB" id="A0A372G6V2"/>
<reference evidence="3 4" key="1">
    <citation type="submission" date="2018-08" db="EMBL/GenBank/DDBJ databases">
        <title>Actinomadura spongicola sp. nov., isolated from marine sponge Leucetta chagosensis.</title>
        <authorList>
            <person name="Li L."/>
            <person name="Lin H.W."/>
        </authorList>
    </citation>
    <scope>NUCLEOTIDE SEQUENCE [LARGE SCALE GENOMIC DNA]</scope>
    <source>
        <strain evidence="3 4">LHW52907</strain>
    </source>
</reference>
<evidence type="ECO:0000313" key="3">
    <source>
        <dbReference type="EMBL" id="RFS81124.1"/>
    </source>
</evidence>
<keyword evidence="2" id="KW-0472">Membrane</keyword>
<keyword evidence="4" id="KW-1185">Reference proteome</keyword>
<organism evidence="3 4">
    <name type="scientific">Actinomadura spongiicola</name>
    <dbReference type="NCBI Taxonomy" id="2303421"/>
    <lineage>
        <taxon>Bacteria</taxon>
        <taxon>Bacillati</taxon>
        <taxon>Actinomycetota</taxon>
        <taxon>Actinomycetes</taxon>
        <taxon>Streptosporangiales</taxon>
        <taxon>Thermomonosporaceae</taxon>
        <taxon>Actinomadura</taxon>
    </lineage>
</organism>
<protein>
    <submittedName>
        <fullName evidence="3">Uncharacterized protein</fullName>
    </submittedName>
</protein>
<dbReference type="Proteomes" id="UP000262882">
    <property type="component" value="Unassembled WGS sequence"/>
</dbReference>
<gene>
    <name evidence="3" type="ORF">D0T12_33750</name>
</gene>
<dbReference type="RefSeq" id="WP_117405025.1">
    <property type="nucleotide sequence ID" value="NZ_QVNQ01000016.1"/>
</dbReference>
<evidence type="ECO:0000256" key="1">
    <source>
        <dbReference type="SAM" id="MobiDB-lite"/>
    </source>
</evidence>
<evidence type="ECO:0000313" key="4">
    <source>
        <dbReference type="Proteomes" id="UP000262882"/>
    </source>
</evidence>
<feature type="transmembrane region" description="Helical" evidence="2">
    <location>
        <begin position="20"/>
        <end position="41"/>
    </location>
</feature>
<keyword evidence="2" id="KW-0812">Transmembrane</keyword>
<proteinExistence type="predicted"/>
<dbReference type="EMBL" id="QVNQ01000016">
    <property type="protein sequence ID" value="RFS81124.1"/>
    <property type="molecule type" value="Genomic_DNA"/>
</dbReference>
<name>A0A372G6V2_9ACTN</name>
<evidence type="ECO:0000256" key="2">
    <source>
        <dbReference type="SAM" id="Phobius"/>
    </source>
</evidence>
<sequence>MRSSGPVPRARPGWARSGWFRVAGYGGAALLAVAALVVLLMPLMDDGTSGTTTGTVRSAGPSGDRAAVPGSAVPVPPTVPAPRRDRGGEPYPGGRGGGPPIPEQGRSAALAPCPRGTAYYRAAPGGVDVVVSVSAGGAIRAELSLRGGGTPESRQATVRGRGPHTFRFRGVAPRLVQRVKVTAISIGVAMQTCYARAVA</sequence>
<dbReference type="OrthoDB" id="3477965at2"/>
<keyword evidence="2" id="KW-1133">Transmembrane helix</keyword>
<feature type="region of interest" description="Disordered" evidence="1">
    <location>
        <begin position="51"/>
        <end position="109"/>
    </location>
</feature>
<comment type="caution">
    <text evidence="3">The sequence shown here is derived from an EMBL/GenBank/DDBJ whole genome shotgun (WGS) entry which is preliminary data.</text>
</comment>